<dbReference type="Gene3D" id="3.40.50.300">
    <property type="entry name" value="P-loop containing nucleotide triphosphate hydrolases"/>
    <property type="match status" value="1"/>
</dbReference>
<dbReference type="InterPro" id="IPR003395">
    <property type="entry name" value="RecF/RecN/SMC_N"/>
</dbReference>
<evidence type="ECO:0000259" key="2">
    <source>
        <dbReference type="Pfam" id="PF02463"/>
    </source>
</evidence>
<sequence length="320" mass="35903">MQAQIASDTALTTAEKEAQRKIEEERQTVSASLYEQRARREELLTSTRDLADRIHKQEMTQSKLEMELGSMQDHIWNEYELTYENAAALKHEIAVGASNARVNEIRQEIKGLGNINLSSIDEYKSVFERHSELFTQCEDLNNAKRDLETLIVELTETMESVFLKQFELIQQNFSSTFAELFGGGQAELRLADKNDVLGCDIDIIAQPPGKKLQLLTLLSGGERTLTAIALLFAMLKLKPPAFCMLDEIESALDEANVSRFADYVKRYSDGTQFILITHRKGSMEVCDTLYGVSMEEKGVSKVVSARFGENGITTAPEQAS</sequence>
<protein>
    <submittedName>
        <fullName evidence="3">Chromosome partition protein Smc</fullName>
    </submittedName>
</protein>
<evidence type="ECO:0000256" key="1">
    <source>
        <dbReference type="SAM" id="MobiDB-lite"/>
    </source>
</evidence>
<dbReference type="EMBL" id="VSSQ01009360">
    <property type="protein sequence ID" value="MPM41403.1"/>
    <property type="molecule type" value="Genomic_DNA"/>
</dbReference>
<dbReference type="InterPro" id="IPR027417">
    <property type="entry name" value="P-loop_NTPase"/>
</dbReference>
<feature type="compositionally biased region" description="Polar residues" evidence="1">
    <location>
        <begin position="1"/>
        <end position="12"/>
    </location>
</feature>
<dbReference type="CDD" id="cd03278">
    <property type="entry name" value="ABC_SMC_barmotin"/>
    <property type="match status" value="1"/>
</dbReference>
<reference evidence="3" key="1">
    <citation type="submission" date="2019-08" db="EMBL/GenBank/DDBJ databases">
        <authorList>
            <person name="Kucharzyk K."/>
            <person name="Murdoch R.W."/>
            <person name="Higgins S."/>
            <person name="Loffler F."/>
        </authorList>
    </citation>
    <scope>NUCLEOTIDE SEQUENCE</scope>
</reference>
<feature type="domain" description="RecF/RecN/SMC N-terminal" evidence="2">
    <location>
        <begin position="15"/>
        <end position="301"/>
    </location>
</feature>
<name>A0A644ZRX4_9ZZZZ</name>
<feature type="compositionally biased region" description="Basic and acidic residues" evidence="1">
    <location>
        <begin position="14"/>
        <end position="23"/>
    </location>
</feature>
<dbReference type="Pfam" id="PF02463">
    <property type="entry name" value="SMC_N"/>
    <property type="match status" value="1"/>
</dbReference>
<comment type="caution">
    <text evidence="3">The sequence shown here is derived from an EMBL/GenBank/DDBJ whole genome shotgun (WGS) entry which is preliminary data.</text>
</comment>
<gene>
    <name evidence="3" type="primary">smc_39</name>
    <name evidence="3" type="ORF">SDC9_88058</name>
</gene>
<dbReference type="SUPFAM" id="SSF52540">
    <property type="entry name" value="P-loop containing nucleoside triphosphate hydrolases"/>
    <property type="match status" value="1"/>
</dbReference>
<dbReference type="PANTHER" id="PTHR43977">
    <property type="entry name" value="STRUCTURAL MAINTENANCE OF CHROMOSOMES PROTEIN 3"/>
    <property type="match status" value="1"/>
</dbReference>
<proteinExistence type="predicted"/>
<feature type="region of interest" description="Disordered" evidence="1">
    <location>
        <begin position="1"/>
        <end position="23"/>
    </location>
</feature>
<dbReference type="Gene3D" id="6.10.140.1720">
    <property type="match status" value="1"/>
</dbReference>
<dbReference type="AlphaFoldDB" id="A0A644ZRX4"/>
<evidence type="ECO:0000313" key="3">
    <source>
        <dbReference type="EMBL" id="MPM41403.1"/>
    </source>
</evidence>
<organism evidence="3">
    <name type="scientific">bioreactor metagenome</name>
    <dbReference type="NCBI Taxonomy" id="1076179"/>
    <lineage>
        <taxon>unclassified sequences</taxon>
        <taxon>metagenomes</taxon>
        <taxon>ecological metagenomes</taxon>
    </lineage>
</organism>
<accession>A0A644ZRX4</accession>